<comment type="subcellular location">
    <subcellularLocation>
        <location evidence="1">Secreted</location>
    </subcellularLocation>
</comment>
<dbReference type="Gene3D" id="2.60.40.770">
    <property type="match status" value="1"/>
</dbReference>
<dbReference type="EMBL" id="JADYXP020000008">
    <property type="protein sequence ID" value="KAL0118652.1"/>
    <property type="molecule type" value="Genomic_DNA"/>
</dbReference>
<dbReference type="InterPro" id="IPR039670">
    <property type="entry name" value="NPC2-like"/>
</dbReference>
<evidence type="ECO:0000256" key="4">
    <source>
        <dbReference type="SAM" id="SignalP"/>
    </source>
</evidence>
<keyword evidence="7" id="KW-1185">Reference proteome</keyword>
<gene>
    <name evidence="6" type="ORF">PUN28_009372</name>
</gene>
<evidence type="ECO:0000256" key="1">
    <source>
        <dbReference type="ARBA" id="ARBA00004613"/>
    </source>
</evidence>
<dbReference type="PANTHER" id="PTHR11306">
    <property type="entry name" value="NIEMANN PICK TYPE C2 PROTEIN NPC2-RELATED"/>
    <property type="match status" value="1"/>
</dbReference>
<accession>A0AAW2FTF7</accession>
<dbReference type="Proteomes" id="UP001430953">
    <property type="component" value="Unassembled WGS sequence"/>
</dbReference>
<dbReference type="SUPFAM" id="SSF81296">
    <property type="entry name" value="E set domains"/>
    <property type="match status" value="1"/>
</dbReference>
<reference evidence="6 7" key="1">
    <citation type="submission" date="2023-03" db="EMBL/GenBank/DDBJ databases">
        <title>High recombination rates correlate with genetic variation in Cardiocondyla obscurior ants.</title>
        <authorList>
            <person name="Errbii M."/>
        </authorList>
    </citation>
    <scope>NUCLEOTIDE SEQUENCE [LARGE SCALE GENOMIC DNA]</scope>
    <source>
        <strain evidence="6">Alpha-2009</strain>
        <tissue evidence="6">Whole body</tissue>
    </source>
</reference>
<organism evidence="6 7">
    <name type="scientific">Cardiocondyla obscurior</name>
    <dbReference type="NCBI Taxonomy" id="286306"/>
    <lineage>
        <taxon>Eukaryota</taxon>
        <taxon>Metazoa</taxon>
        <taxon>Ecdysozoa</taxon>
        <taxon>Arthropoda</taxon>
        <taxon>Hexapoda</taxon>
        <taxon>Insecta</taxon>
        <taxon>Pterygota</taxon>
        <taxon>Neoptera</taxon>
        <taxon>Endopterygota</taxon>
        <taxon>Hymenoptera</taxon>
        <taxon>Apocrita</taxon>
        <taxon>Aculeata</taxon>
        <taxon>Formicoidea</taxon>
        <taxon>Formicidae</taxon>
        <taxon>Myrmicinae</taxon>
        <taxon>Cardiocondyla</taxon>
    </lineage>
</organism>
<dbReference type="GO" id="GO:0015918">
    <property type="term" value="P:sterol transport"/>
    <property type="evidence" value="ECO:0007669"/>
    <property type="project" value="InterPro"/>
</dbReference>
<dbReference type="InterPro" id="IPR014756">
    <property type="entry name" value="Ig_E-set"/>
</dbReference>
<evidence type="ECO:0000256" key="2">
    <source>
        <dbReference type="ARBA" id="ARBA00006370"/>
    </source>
</evidence>
<dbReference type="SMART" id="SM00737">
    <property type="entry name" value="ML"/>
    <property type="match status" value="1"/>
</dbReference>
<dbReference type="FunFam" id="2.60.40.770:FF:000001">
    <property type="entry name" value="NPC intracellular cholesterol transporter 2"/>
    <property type="match status" value="1"/>
</dbReference>
<dbReference type="AlphaFoldDB" id="A0AAW2FTF7"/>
<comment type="similarity">
    <text evidence="2">Belongs to the NPC2 family.</text>
</comment>
<comment type="caution">
    <text evidence="6">The sequence shown here is derived from an EMBL/GenBank/DDBJ whole genome shotgun (WGS) entry which is preliminary data.</text>
</comment>
<feature type="domain" description="MD-2-related lipid-recognition" evidence="5">
    <location>
        <begin position="24"/>
        <end position="146"/>
    </location>
</feature>
<evidence type="ECO:0000256" key="3">
    <source>
        <dbReference type="ARBA" id="ARBA00022525"/>
    </source>
</evidence>
<name>A0AAW2FTF7_9HYME</name>
<feature type="signal peptide" evidence="4">
    <location>
        <begin position="1"/>
        <end position="20"/>
    </location>
</feature>
<dbReference type="GO" id="GO:0032934">
    <property type="term" value="F:sterol binding"/>
    <property type="evidence" value="ECO:0007669"/>
    <property type="project" value="InterPro"/>
</dbReference>
<evidence type="ECO:0000313" key="6">
    <source>
        <dbReference type="EMBL" id="KAL0118652.1"/>
    </source>
</evidence>
<dbReference type="PANTHER" id="PTHR11306:SF36">
    <property type="entry name" value="NIEMANN-PICK TYPE C-2C-RELATED"/>
    <property type="match status" value="1"/>
</dbReference>
<evidence type="ECO:0000259" key="5">
    <source>
        <dbReference type="SMART" id="SM00737"/>
    </source>
</evidence>
<keyword evidence="3" id="KW-0964">Secreted</keyword>
<protein>
    <recommendedName>
        <fullName evidence="5">MD-2-related lipid-recognition domain-containing protein</fullName>
    </recommendedName>
</protein>
<keyword evidence="4" id="KW-0732">Signal</keyword>
<evidence type="ECO:0000313" key="7">
    <source>
        <dbReference type="Proteomes" id="UP001430953"/>
    </source>
</evidence>
<dbReference type="GO" id="GO:0005576">
    <property type="term" value="C:extracellular region"/>
    <property type="evidence" value="ECO:0007669"/>
    <property type="project" value="UniProtKB-SubCell"/>
</dbReference>
<dbReference type="Pfam" id="PF02221">
    <property type="entry name" value="E1_DerP2_DerF2"/>
    <property type="match status" value="1"/>
</dbReference>
<sequence>MKAFVSVYIVFATCIAVSLQSTPFVPCDEGPTPTELRAEGCNSSPCYFYRGTDFNAQWDFVANADTKSLKPRVRVTVMGSTINYPYPRPNACEDLINSECPLDDGDEATYNVSMPISKLYPSLTLTIEFSLVDDYNHVQVCFKIDGKVTDK</sequence>
<proteinExistence type="inferred from homology"/>
<feature type="chain" id="PRO_5044013794" description="MD-2-related lipid-recognition domain-containing protein" evidence="4">
    <location>
        <begin position="21"/>
        <end position="151"/>
    </location>
</feature>
<dbReference type="InterPro" id="IPR003172">
    <property type="entry name" value="ML_dom"/>
</dbReference>